<proteinExistence type="predicted"/>
<accession>A0ABS8BS65</accession>
<dbReference type="Proteomes" id="UP001138961">
    <property type="component" value="Unassembled WGS sequence"/>
</dbReference>
<gene>
    <name evidence="2" type="ORF">LGQ03_04955</name>
</gene>
<evidence type="ECO:0000313" key="3">
    <source>
        <dbReference type="Proteomes" id="UP001138961"/>
    </source>
</evidence>
<feature type="transmembrane region" description="Helical" evidence="1">
    <location>
        <begin position="83"/>
        <end position="103"/>
    </location>
</feature>
<reference evidence="2" key="1">
    <citation type="submission" date="2021-10" db="EMBL/GenBank/DDBJ databases">
        <title>Loktanella gaetbuli sp. nov., isolated from a tidal flat.</title>
        <authorList>
            <person name="Park S."/>
            <person name="Yoon J.-H."/>
        </authorList>
    </citation>
    <scope>NUCLEOTIDE SEQUENCE</scope>
    <source>
        <strain evidence="2">TSTF-M6</strain>
    </source>
</reference>
<feature type="transmembrane region" description="Helical" evidence="1">
    <location>
        <begin position="6"/>
        <end position="31"/>
    </location>
</feature>
<keyword evidence="3" id="KW-1185">Reference proteome</keyword>
<evidence type="ECO:0000256" key="1">
    <source>
        <dbReference type="SAM" id="Phobius"/>
    </source>
</evidence>
<sequence length="133" mass="14295">MELGWSAVTLAGHVALCLSILLILWNALAVLPYARAPGSLTPVASPLFLFGAAVLVERSYYVAARLLVNSGFNLWELHPAPDLLSGIVAMMGLWVAATVRLIGRPWGLPYRLAISLQAGLMLLVYAALARGLW</sequence>
<comment type="caution">
    <text evidence="2">The sequence shown here is derived from an EMBL/GenBank/DDBJ whole genome shotgun (WGS) entry which is preliminary data.</text>
</comment>
<keyword evidence="1" id="KW-0472">Membrane</keyword>
<protein>
    <recommendedName>
        <fullName evidence="4">MAPEG family protein</fullName>
    </recommendedName>
</protein>
<dbReference type="RefSeq" id="WP_226747494.1">
    <property type="nucleotide sequence ID" value="NZ_JAJATZ010000002.1"/>
</dbReference>
<keyword evidence="1" id="KW-1133">Transmembrane helix</keyword>
<keyword evidence="1" id="KW-0812">Transmembrane</keyword>
<name>A0ABS8BS65_9RHOB</name>
<evidence type="ECO:0008006" key="4">
    <source>
        <dbReference type="Google" id="ProtNLM"/>
    </source>
</evidence>
<evidence type="ECO:0000313" key="2">
    <source>
        <dbReference type="EMBL" id="MCB5198580.1"/>
    </source>
</evidence>
<feature type="transmembrane region" description="Helical" evidence="1">
    <location>
        <begin position="110"/>
        <end position="128"/>
    </location>
</feature>
<dbReference type="EMBL" id="JAJATZ010000002">
    <property type="protein sequence ID" value="MCB5198580.1"/>
    <property type="molecule type" value="Genomic_DNA"/>
</dbReference>
<feature type="transmembrane region" description="Helical" evidence="1">
    <location>
        <begin position="43"/>
        <end position="63"/>
    </location>
</feature>
<organism evidence="2 3">
    <name type="scientific">Loktanella gaetbuli</name>
    <dbReference type="NCBI Taxonomy" id="2881335"/>
    <lineage>
        <taxon>Bacteria</taxon>
        <taxon>Pseudomonadati</taxon>
        <taxon>Pseudomonadota</taxon>
        <taxon>Alphaproteobacteria</taxon>
        <taxon>Rhodobacterales</taxon>
        <taxon>Roseobacteraceae</taxon>
        <taxon>Loktanella</taxon>
    </lineage>
</organism>